<organism evidence="5 6">
    <name type="scientific">Giardia duodenalis assemblage B</name>
    <dbReference type="NCBI Taxonomy" id="1394984"/>
    <lineage>
        <taxon>Eukaryota</taxon>
        <taxon>Metamonada</taxon>
        <taxon>Diplomonadida</taxon>
        <taxon>Hexamitidae</taxon>
        <taxon>Giardiinae</taxon>
        <taxon>Giardia</taxon>
    </lineage>
</organism>
<dbReference type="InterPro" id="IPR029052">
    <property type="entry name" value="Metallo-depent_PP-like"/>
</dbReference>
<dbReference type="SMART" id="SM00156">
    <property type="entry name" value="PP2Ac"/>
    <property type="match status" value="1"/>
</dbReference>
<sequence length="403" mass="45280">MGVMIVCLLILVATIGRKQPTAPVSTEVLDQFASAVERFLIRKKIPDQTELGFIMNHLHYQTKKESIVGVQEINLDRDLHHIVIVGDLHGDAESTKHIFKKVLLNRTFMETGMVVFLGDYVDRGQHGVNVLASVLAAKVVYNDRVLILRGNHESEGPNLRYGFVAEVSRAYGQDFYYKTIVPFFKLLPVAYVASVTDHPAATNRLLFVHGGLPRNATLDTLILRSKISMPSSSNVTDQRYTRLLEDCIPEDVIQDVLWSDPTQGHEEDMLNGYTKNPRGAGILYSHAFYRKFATQNRVLATFRGHQVVKDGFRKDFSNHYTVFSSSDYVGMKNKGAYAVLDIQCVRSAITSGETTAKLSSYKETDLMHCISIHATTLHQHSQHDNHSEQSKSDPLTYGLHTDL</sequence>
<gene>
    <name evidence="5" type="ORF">QR46_0648</name>
</gene>
<evidence type="ECO:0000313" key="6">
    <source>
        <dbReference type="Proteomes" id="UP000070089"/>
    </source>
</evidence>
<dbReference type="Proteomes" id="UP000070089">
    <property type="component" value="Unassembled WGS sequence"/>
</dbReference>
<feature type="signal peptide" evidence="3">
    <location>
        <begin position="1"/>
        <end position="16"/>
    </location>
</feature>
<dbReference type="CDD" id="cd00144">
    <property type="entry name" value="MPP_PPP_family"/>
    <property type="match status" value="1"/>
</dbReference>
<dbReference type="PANTHER" id="PTHR11668">
    <property type="entry name" value="SERINE/THREONINE PROTEIN PHOSPHATASE"/>
    <property type="match status" value="1"/>
</dbReference>
<dbReference type="PANTHER" id="PTHR11668:SF496">
    <property type="entry name" value="SERINE_THREONINE-PROTEIN PHOSPHATASE"/>
    <property type="match status" value="1"/>
</dbReference>
<dbReference type="Gene3D" id="3.60.21.10">
    <property type="match status" value="1"/>
</dbReference>
<dbReference type="InterPro" id="IPR050341">
    <property type="entry name" value="PP1_catalytic_subunit"/>
</dbReference>
<comment type="catalytic activity">
    <reaction evidence="1">
        <text>O-phospho-L-threonyl-[protein] + H2O = L-threonyl-[protein] + phosphate</text>
        <dbReference type="Rhea" id="RHEA:47004"/>
        <dbReference type="Rhea" id="RHEA-COMP:11060"/>
        <dbReference type="Rhea" id="RHEA-COMP:11605"/>
        <dbReference type="ChEBI" id="CHEBI:15377"/>
        <dbReference type="ChEBI" id="CHEBI:30013"/>
        <dbReference type="ChEBI" id="CHEBI:43474"/>
        <dbReference type="ChEBI" id="CHEBI:61977"/>
        <dbReference type="EC" id="3.1.3.16"/>
    </reaction>
</comment>
<feature type="region of interest" description="Disordered" evidence="2">
    <location>
        <begin position="378"/>
        <end position="403"/>
    </location>
</feature>
<evidence type="ECO:0000259" key="4">
    <source>
        <dbReference type="PROSITE" id="PS00125"/>
    </source>
</evidence>
<dbReference type="SUPFAM" id="SSF56300">
    <property type="entry name" value="Metallo-dependent phosphatases"/>
    <property type="match status" value="1"/>
</dbReference>
<dbReference type="VEuPathDB" id="GiardiaDB:QR46_0648"/>
<dbReference type="PRINTS" id="PR00114">
    <property type="entry name" value="STPHPHTASE"/>
</dbReference>
<dbReference type="PROSITE" id="PS00125">
    <property type="entry name" value="SER_THR_PHOSPHATASE"/>
    <property type="match status" value="1"/>
</dbReference>
<accession>A0A132NZ21</accession>
<dbReference type="Pfam" id="PF00149">
    <property type="entry name" value="Metallophos"/>
    <property type="match status" value="1"/>
</dbReference>
<evidence type="ECO:0000256" key="3">
    <source>
        <dbReference type="SAM" id="SignalP"/>
    </source>
</evidence>
<feature type="chain" id="PRO_5007800173" description="Serine/threonine-protein phosphatase" evidence="3">
    <location>
        <begin position="17"/>
        <end position="403"/>
    </location>
</feature>
<proteinExistence type="inferred from homology"/>
<feature type="domain" description="Serine/threonine specific protein phosphatases" evidence="4">
    <location>
        <begin position="148"/>
        <end position="153"/>
    </location>
</feature>
<keyword evidence="1" id="KW-0378">Hydrolase</keyword>
<comment type="caution">
    <text evidence="5">The sequence shown here is derived from an EMBL/GenBank/DDBJ whole genome shotgun (WGS) entry which is preliminary data.</text>
</comment>
<dbReference type="OrthoDB" id="445564at2759"/>
<dbReference type="InterPro" id="IPR006186">
    <property type="entry name" value="Ser/Thr-sp_prot-phosphatase"/>
</dbReference>
<feature type="compositionally biased region" description="Basic and acidic residues" evidence="2">
    <location>
        <begin position="381"/>
        <end position="391"/>
    </location>
</feature>
<evidence type="ECO:0000313" key="5">
    <source>
        <dbReference type="EMBL" id="KWX15326.1"/>
    </source>
</evidence>
<evidence type="ECO:0000256" key="1">
    <source>
        <dbReference type="RuleBase" id="RU004273"/>
    </source>
</evidence>
<reference evidence="5 6" key="1">
    <citation type="journal article" date="2015" name="Mol. Biochem. Parasitol.">
        <title>Identification of polymorphic genes for use in assemblage B genotyping assays through comparative genomics of multiple assemblage B Giardia duodenalis isolates.</title>
        <authorList>
            <person name="Wielinga C."/>
            <person name="Thompson R.C."/>
            <person name="Monis P."/>
            <person name="Ryan U."/>
        </authorList>
    </citation>
    <scope>NUCLEOTIDE SEQUENCE [LARGE SCALE GENOMIC DNA]</scope>
    <source>
        <strain evidence="5 6">BAH15c1</strain>
    </source>
</reference>
<comment type="similarity">
    <text evidence="1">Belongs to the PPP phosphatase family.</text>
</comment>
<name>A0A132NZ21_GIAIN</name>
<dbReference type="AlphaFoldDB" id="A0A132NZ21"/>
<keyword evidence="3" id="KW-0732">Signal</keyword>
<evidence type="ECO:0000256" key="2">
    <source>
        <dbReference type="SAM" id="MobiDB-lite"/>
    </source>
</evidence>
<dbReference type="EMBL" id="JXTI01000010">
    <property type="protein sequence ID" value="KWX15326.1"/>
    <property type="molecule type" value="Genomic_DNA"/>
</dbReference>
<protein>
    <recommendedName>
        <fullName evidence="1">Serine/threonine-protein phosphatase</fullName>
        <ecNumber evidence="1">3.1.3.16</ecNumber>
    </recommendedName>
</protein>
<dbReference type="InterPro" id="IPR004843">
    <property type="entry name" value="Calcineurin-like_PHP"/>
</dbReference>
<dbReference type="GO" id="GO:0004722">
    <property type="term" value="F:protein serine/threonine phosphatase activity"/>
    <property type="evidence" value="ECO:0007669"/>
    <property type="project" value="UniProtKB-EC"/>
</dbReference>
<dbReference type="EC" id="3.1.3.16" evidence="1"/>